<dbReference type="EMBL" id="MJEQ01000311">
    <property type="protein sequence ID" value="OIT37447.1"/>
    <property type="molecule type" value="Genomic_DNA"/>
</dbReference>
<dbReference type="KEGG" id="nau:109240756"/>
<evidence type="ECO:0000313" key="3">
    <source>
        <dbReference type="Proteomes" id="UP000187609"/>
    </source>
</evidence>
<dbReference type="SUPFAM" id="SSF81653">
    <property type="entry name" value="Calcium ATPase, transduction domain A"/>
    <property type="match status" value="1"/>
</dbReference>
<reference evidence="2" key="1">
    <citation type="submission" date="2016-11" db="EMBL/GenBank/DDBJ databases">
        <title>The genome of Nicotiana attenuata.</title>
        <authorList>
            <person name="Xu S."/>
            <person name="Brockmoeller T."/>
            <person name="Gaquerel E."/>
            <person name="Navarro A."/>
            <person name="Kuhl H."/>
            <person name="Gase K."/>
            <person name="Ling Z."/>
            <person name="Zhou W."/>
            <person name="Kreitzer C."/>
            <person name="Stanke M."/>
            <person name="Tang H."/>
            <person name="Lyons E."/>
            <person name="Pandey P."/>
            <person name="Pandey S.P."/>
            <person name="Timmermann B."/>
            <person name="Baldwin I.T."/>
        </authorList>
    </citation>
    <scope>NUCLEOTIDE SEQUENCE [LARGE SCALE GENOMIC DNA]</scope>
    <source>
        <strain evidence="2">UT</strain>
    </source>
</reference>
<name>A0A314L8L7_NICAT</name>
<dbReference type="STRING" id="49451.A0A314L8L7"/>
<keyword evidence="1" id="KW-0479">Metal-binding</keyword>
<protein>
    <submittedName>
        <fullName evidence="2">Copper-transporting atpase ran1</fullName>
    </submittedName>
</protein>
<evidence type="ECO:0000313" key="2">
    <source>
        <dbReference type="EMBL" id="OIT37447.1"/>
    </source>
</evidence>
<sequence>MGDWLKWALVTIVQFVIGKRFYVAAGRALRNGSTNIDVLVVVRTTSCYVYSVHALLYGAKRRQMLSKSRRTDSTILLVKDKGGRVVSQIEIDALLTLPGDVLKVLPGAKVPVGGVVSDHVNKSMVTGESVQRGEFSSHWWYNQFTWFAHIQATNNTVLSQIISPAGRWFRCQKLLFM</sequence>
<organism evidence="2 3">
    <name type="scientific">Nicotiana attenuata</name>
    <name type="common">Coyote tobacco</name>
    <dbReference type="NCBI Taxonomy" id="49451"/>
    <lineage>
        <taxon>Eukaryota</taxon>
        <taxon>Viridiplantae</taxon>
        <taxon>Streptophyta</taxon>
        <taxon>Embryophyta</taxon>
        <taxon>Tracheophyta</taxon>
        <taxon>Spermatophyta</taxon>
        <taxon>Magnoliopsida</taxon>
        <taxon>eudicotyledons</taxon>
        <taxon>Gunneridae</taxon>
        <taxon>Pentapetalae</taxon>
        <taxon>asterids</taxon>
        <taxon>lamiids</taxon>
        <taxon>Solanales</taxon>
        <taxon>Solanaceae</taxon>
        <taxon>Nicotianoideae</taxon>
        <taxon>Nicotianeae</taxon>
        <taxon>Nicotiana</taxon>
    </lineage>
</organism>
<evidence type="ECO:0000256" key="1">
    <source>
        <dbReference type="ARBA" id="ARBA00022723"/>
    </source>
</evidence>
<accession>A0A314L8L7</accession>
<proteinExistence type="predicted"/>
<dbReference type="GO" id="GO:0046872">
    <property type="term" value="F:metal ion binding"/>
    <property type="evidence" value="ECO:0007669"/>
    <property type="project" value="UniProtKB-KW"/>
</dbReference>
<dbReference type="PANTHER" id="PTHR46594">
    <property type="entry name" value="P-TYPE CATION-TRANSPORTING ATPASE"/>
    <property type="match status" value="1"/>
</dbReference>
<gene>
    <name evidence="2" type="primary">RAN1_0</name>
    <name evidence="2" type="ORF">A4A49_00700</name>
</gene>
<dbReference type="Proteomes" id="UP000187609">
    <property type="component" value="Unassembled WGS sequence"/>
</dbReference>
<comment type="caution">
    <text evidence="2">The sequence shown here is derived from an EMBL/GenBank/DDBJ whole genome shotgun (WGS) entry which is preliminary data.</text>
</comment>
<dbReference type="InterPro" id="IPR008250">
    <property type="entry name" value="ATPase_P-typ_transduc_dom_A_sf"/>
</dbReference>
<dbReference type="OrthoDB" id="421110at2759"/>
<dbReference type="GeneID" id="109240756"/>
<dbReference type="PANTHER" id="PTHR46594:SF6">
    <property type="entry name" value="COPPER-TRANSPORTING ATPASE RAN1"/>
    <property type="match status" value="1"/>
</dbReference>
<keyword evidence="3" id="KW-1185">Reference proteome</keyword>
<dbReference type="AlphaFoldDB" id="A0A314L8L7"/>
<dbReference type="Gramene" id="OIT37447">
    <property type="protein sequence ID" value="OIT37447"/>
    <property type="gene ID" value="A4A49_00700"/>
</dbReference>
<dbReference type="Gene3D" id="2.70.150.10">
    <property type="entry name" value="Calcium-transporting ATPase, cytoplasmic transduction domain A"/>
    <property type="match status" value="1"/>
</dbReference>